<dbReference type="Proteomes" id="UP000184471">
    <property type="component" value="Unassembled WGS sequence"/>
</dbReference>
<dbReference type="AlphaFoldDB" id="A0A1M5RV13"/>
<proteinExistence type="predicted"/>
<dbReference type="InterPro" id="IPR025336">
    <property type="entry name" value="SCO4226-like"/>
</dbReference>
<dbReference type="STRING" id="1070870.SAMN05444351_4503"/>
<evidence type="ECO:0000313" key="1">
    <source>
        <dbReference type="EMBL" id="SHH29991.1"/>
    </source>
</evidence>
<protein>
    <recommendedName>
        <fullName evidence="3">DUF4242 domain-containing protein</fullName>
    </recommendedName>
</protein>
<evidence type="ECO:0000313" key="2">
    <source>
        <dbReference type="Proteomes" id="UP000184471"/>
    </source>
</evidence>
<name>A0A1M5RV13_9ACTN</name>
<gene>
    <name evidence="1" type="ORF">SAMN05444351_4503</name>
</gene>
<organism evidence="1 2">
    <name type="scientific">Geodermatophilus nigrescens</name>
    <dbReference type="NCBI Taxonomy" id="1070870"/>
    <lineage>
        <taxon>Bacteria</taxon>
        <taxon>Bacillati</taxon>
        <taxon>Actinomycetota</taxon>
        <taxon>Actinomycetes</taxon>
        <taxon>Geodermatophilales</taxon>
        <taxon>Geodermatophilaceae</taxon>
        <taxon>Geodermatophilus</taxon>
    </lineage>
</organism>
<accession>A0A1M5RV13</accession>
<dbReference type="EMBL" id="FQVX01000006">
    <property type="protein sequence ID" value="SHH29991.1"/>
    <property type="molecule type" value="Genomic_DNA"/>
</dbReference>
<dbReference type="InterPro" id="IPR042557">
    <property type="entry name" value="SCO4226"/>
</dbReference>
<reference evidence="1 2" key="1">
    <citation type="submission" date="2016-11" db="EMBL/GenBank/DDBJ databases">
        <authorList>
            <person name="Jaros S."/>
            <person name="Januszkiewicz K."/>
            <person name="Wedrychowicz H."/>
        </authorList>
    </citation>
    <scope>NUCLEOTIDE SEQUENCE [LARGE SCALE GENOMIC DNA]</scope>
    <source>
        <strain evidence="1 2">DSM 45408</strain>
    </source>
</reference>
<dbReference type="Pfam" id="PF14026">
    <property type="entry name" value="SCO4226-like"/>
    <property type="match status" value="1"/>
</dbReference>
<sequence length="83" mass="9299">MPLYMDVHHKVDGLTADAVHGAHQRDLEVQEKYGVRYERYWFDEASGKVFCLVHAPDAESAAAVHREAHGLVADEITEVHEGS</sequence>
<dbReference type="Gene3D" id="3.30.70.3090">
    <property type="entry name" value="ORF SCO4226, nickel-binding ferredoxin-like monomer"/>
    <property type="match status" value="1"/>
</dbReference>
<dbReference type="OrthoDB" id="3696535at2"/>
<dbReference type="RefSeq" id="WP_073422598.1">
    <property type="nucleotide sequence ID" value="NZ_FQVX01000006.1"/>
</dbReference>
<evidence type="ECO:0008006" key="3">
    <source>
        <dbReference type="Google" id="ProtNLM"/>
    </source>
</evidence>
<keyword evidence="2" id="KW-1185">Reference proteome</keyword>